<feature type="domain" description="RSE1/DDB1/CPSF1 C-terminal" evidence="1">
    <location>
        <begin position="38"/>
        <end position="230"/>
    </location>
</feature>
<dbReference type="KEGG" id="spaa:SPAPADRAFT_62233"/>
<reference evidence="2 3" key="1">
    <citation type="journal article" date="2011" name="Proc. Natl. Acad. Sci. U.S.A.">
        <title>Comparative genomics of xylose-fermenting fungi for enhanced biofuel production.</title>
        <authorList>
            <person name="Wohlbach D.J."/>
            <person name="Kuo A."/>
            <person name="Sato T.K."/>
            <person name="Potts K.M."/>
            <person name="Salamov A.A."/>
            <person name="LaButti K.M."/>
            <person name="Sun H."/>
            <person name="Clum A."/>
            <person name="Pangilinan J.L."/>
            <person name="Lindquist E.A."/>
            <person name="Lucas S."/>
            <person name="Lapidus A."/>
            <person name="Jin M."/>
            <person name="Gunawan C."/>
            <person name="Balan V."/>
            <person name="Dale B.E."/>
            <person name="Jeffries T.W."/>
            <person name="Zinkel R."/>
            <person name="Barry K.W."/>
            <person name="Grigoriev I.V."/>
            <person name="Gasch A.P."/>
        </authorList>
    </citation>
    <scope>NUCLEOTIDE SEQUENCE [LARGE SCALE GENOMIC DNA]</scope>
    <source>
        <strain evidence="3">NRRL Y-27907 / 11-Y1</strain>
    </source>
</reference>
<name>G3AQS6_SPAPN</name>
<dbReference type="Proteomes" id="UP000000709">
    <property type="component" value="Unassembled WGS sequence"/>
</dbReference>
<sequence>MDPYTPEEKYLHFICAGRNQVFGFHVDPHTFEAKFLPEDANLKVPHALVANTEMGSKCYVGDILDGVLEVKRGFSEISLEKVQSEFNHHYLSTMDSVRLDQVEYLVSGDALGNISILMSNSRISNKVVAAFNIGDSISVIKAIPGNKQNLVLKMIVIGTSSGGLYLLSSLNNLSGIKEEDLKRCQNNMQTVAYADSVPTLDWKYISEHIDNRRSGLHSMLLDARLINNYLEWTEDTDRPIYKKAHLNTTPSVKTNDICGFLEL</sequence>
<evidence type="ECO:0000313" key="2">
    <source>
        <dbReference type="EMBL" id="EGW31623.1"/>
    </source>
</evidence>
<dbReference type="HOGENOM" id="CLU_1059894_0_0_1"/>
<feature type="non-terminal residue" evidence="2">
    <location>
        <position position="263"/>
    </location>
</feature>
<evidence type="ECO:0000259" key="1">
    <source>
        <dbReference type="Pfam" id="PF03178"/>
    </source>
</evidence>
<dbReference type="InterPro" id="IPR004871">
    <property type="entry name" value="RSE1/DDB1/CPSF1_C"/>
</dbReference>
<keyword evidence="3" id="KW-1185">Reference proteome</keyword>
<dbReference type="RefSeq" id="XP_007376401.1">
    <property type="nucleotide sequence ID" value="XM_007376339.1"/>
</dbReference>
<dbReference type="Pfam" id="PF03178">
    <property type="entry name" value="CPSF_A"/>
    <property type="match status" value="1"/>
</dbReference>
<dbReference type="AlphaFoldDB" id="G3AQS6"/>
<evidence type="ECO:0000313" key="3">
    <source>
        <dbReference type="Proteomes" id="UP000000709"/>
    </source>
</evidence>
<dbReference type="InParanoid" id="G3AQS6"/>
<accession>G3AQS6</accession>
<proteinExistence type="predicted"/>
<dbReference type="EMBL" id="GL996503">
    <property type="protein sequence ID" value="EGW31623.1"/>
    <property type="molecule type" value="Genomic_DNA"/>
</dbReference>
<protein>
    <recommendedName>
        <fullName evidence="1">RSE1/DDB1/CPSF1 C-terminal domain-containing protein</fullName>
    </recommendedName>
</protein>
<dbReference type="GO" id="GO:0005634">
    <property type="term" value="C:nucleus"/>
    <property type="evidence" value="ECO:0007669"/>
    <property type="project" value="InterPro"/>
</dbReference>
<dbReference type="InterPro" id="IPR015943">
    <property type="entry name" value="WD40/YVTN_repeat-like_dom_sf"/>
</dbReference>
<dbReference type="GeneID" id="18874225"/>
<dbReference type="GO" id="GO:0003676">
    <property type="term" value="F:nucleic acid binding"/>
    <property type="evidence" value="ECO:0007669"/>
    <property type="project" value="InterPro"/>
</dbReference>
<dbReference type="Gene3D" id="2.130.10.10">
    <property type="entry name" value="YVTN repeat-like/Quinoprotein amine dehydrogenase"/>
    <property type="match status" value="1"/>
</dbReference>
<organism evidence="3">
    <name type="scientific">Spathaspora passalidarum (strain NRRL Y-27907 / 11-Y1)</name>
    <dbReference type="NCBI Taxonomy" id="619300"/>
    <lineage>
        <taxon>Eukaryota</taxon>
        <taxon>Fungi</taxon>
        <taxon>Dikarya</taxon>
        <taxon>Ascomycota</taxon>
        <taxon>Saccharomycotina</taxon>
        <taxon>Pichiomycetes</taxon>
        <taxon>Debaryomycetaceae</taxon>
        <taxon>Spathaspora</taxon>
    </lineage>
</organism>
<gene>
    <name evidence="2" type="ORF">SPAPADRAFT_62233</name>
</gene>